<proteinExistence type="predicted"/>
<evidence type="ECO:0000313" key="1">
    <source>
        <dbReference type="EMBL" id="KUG05187.1"/>
    </source>
</evidence>
<dbReference type="EMBL" id="LNQE01001824">
    <property type="protein sequence ID" value="KUG05187.1"/>
    <property type="molecule type" value="Genomic_DNA"/>
</dbReference>
<protein>
    <submittedName>
        <fullName evidence="1">Uncharacterized protein</fullName>
    </submittedName>
</protein>
<sequence>MVFIPTNKLKMTEPIISVLLYLQIRNPGEQIGGPREKPMT</sequence>
<accession>A0A0W8E9P1</accession>
<organism evidence="1">
    <name type="scientific">hydrocarbon metagenome</name>
    <dbReference type="NCBI Taxonomy" id="938273"/>
    <lineage>
        <taxon>unclassified sequences</taxon>
        <taxon>metagenomes</taxon>
        <taxon>ecological metagenomes</taxon>
    </lineage>
</organism>
<comment type="caution">
    <text evidence="1">The sequence shown here is derived from an EMBL/GenBank/DDBJ whole genome shotgun (WGS) entry which is preliminary data.</text>
</comment>
<gene>
    <name evidence="1" type="ORF">ASZ90_017373</name>
</gene>
<dbReference type="AlphaFoldDB" id="A0A0W8E9P1"/>
<name>A0A0W8E9P1_9ZZZZ</name>
<reference evidence="1" key="1">
    <citation type="journal article" date="2015" name="Proc. Natl. Acad. Sci. U.S.A.">
        <title>Networks of energetic and metabolic interactions define dynamics in microbial communities.</title>
        <authorList>
            <person name="Embree M."/>
            <person name="Liu J.K."/>
            <person name="Al-Bassam M.M."/>
            <person name="Zengler K."/>
        </authorList>
    </citation>
    <scope>NUCLEOTIDE SEQUENCE</scope>
</reference>